<reference evidence="1" key="1">
    <citation type="submission" date="2014-11" db="EMBL/GenBank/DDBJ databases">
        <authorList>
            <person name="Amaro Gonzalez C."/>
        </authorList>
    </citation>
    <scope>NUCLEOTIDE SEQUENCE</scope>
</reference>
<evidence type="ECO:0000313" key="1">
    <source>
        <dbReference type="EMBL" id="JAH99213.1"/>
    </source>
</evidence>
<reference evidence="1" key="2">
    <citation type="journal article" date="2015" name="Fish Shellfish Immunol.">
        <title>Early steps in the European eel (Anguilla anguilla)-Vibrio vulnificus interaction in the gills: Role of the RtxA13 toxin.</title>
        <authorList>
            <person name="Callol A."/>
            <person name="Pajuelo D."/>
            <person name="Ebbesson L."/>
            <person name="Teles M."/>
            <person name="MacKenzie S."/>
            <person name="Amaro C."/>
        </authorList>
    </citation>
    <scope>NUCLEOTIDE SEQUENCE</scope>
</reference>
<protein>
    <submittedName>
        <fullName evidence="1">Uncharacterized protein</fullName>
    </submittedName>
</protein>
<organism evidence="1">
    <name type="scientific">Anguilla anguilla</name>
    <name type="common">European freshwater eel</name>
    <name type="synonym">Muraena anguilla</name>
    <dbReference type="NCBI Taxonomy" id="7936"/>
    <lineage>
        <taxon>Eukaryota</taxon>
        <taxon>Metazoa</taxon>
        <taxon>Chordata</taxon>
        <taxon>Craniata</taxon>
        <taxon>Vertebrata</taxon>
        <taxon>Euteleostomi</taxon>
        <taxon>Actinopterygii</taxon>
        <taxon>Neopterygii</taxon>
        <taxon>Teleostei</taxon>
        <taxon>Anguilliformes</taxon>
        <taxon>Anguillidae</taxon>
        <taxon>Anguilla</taxon>
    </lineage>
</organism>
<name>A0A0E9XBZ0_ANGAN</name>
<accession>A0A0E9XBZ0</accession>
<sequence length="9" mass="1128">MTARQCKQY</sequence>
<proteinExistence type="predicted"/>
<dbReference type="EMBL" id="GBXM01009364">
    <property type="protein sequence ID" value="JAH99213.1"/>
    <property type="molecule type" value="Transcribed_RNA"/>
</dbReference>